<organism evidence="6">
    <name type="scientific">freshwater metagenome</name>
    <dbReference type="NCBI Taxonomy" id="449393"/>
    <lineage>
        <taxon>unclassified sequences</taxon>
        <taxon>metagenomes</taxon>
        <taxon>ecological metagenomes</taxon>
    </lineage>
</organism>
<keyword evidence="1" id="KW-0456">Lyase</keyword>
<dbReference type="InterPro" id="IPR032466">
    <property type="entry name" value="Metal_Hydrolase"/>
</dbReference>
<dbReference type="EMBL" id="CAFBMH010000008">
    <property type="protein sequence ID" value="CAB4892631.1"/>
    <property type="molecule type" value="Genomic_DNA"/>
</dbReference>
<dbReference type="GO" id="GO:0016787">
    <property type="term" value="F:hydrolase activity"/>
    <property type="evidence" value="ECO:0007669"/>
    <property type="project" value="InterPro"/>
</dbReference>
<feature type="domain" description="Amidohydrolase-related" evidence="2">
    <location>
        <begin position="120"/>
        <end position="336"/>
    </location>
</feature>
<dbReference type="GO" id="GO:0019748">
    <property type="term" value="P:secondary metabolic process"/>
    <property type="evidence" value="ECO:0007669"/>
    <property type="project" value="TreeGrafter"/>
</dbReference>
<dbReference type="PANTHER" id="PTHR21240:SF28">
    <property type="entry name" value="ISO-OROTATE DECARBOXYLASE (EUROFUNG)"/>
    <property type="match status" value="1"/>
</dbReference>
<reference evidence="6" key="1">
    <citation type="submission" date="2020-05" db="EMBL/GenBank/DDBJ databases">
        <authorList>
            <person name="Chiriac C."/>
            <person name="Salcher M."/>
            <person name="Ghai R."/>
            <person name="Kavagutti S V."/>
        </authorList>
    </citation>
    <scope>NUCLEOTIDE SEQUENCE</scope>
</reference>
<proteinExistence type="predicted"/>
<evidence type="ECO:0000313" key="4">
    <source>
        <dbReference type="EMBL" id="CAB4831898.1"/>
    </source>
</evidence>
<dbReference type="GO" id="GO:0005737">
    <property type="term" value="C:cytoplasm"/>
    <property type="evidence" value="ECO:0007669"/>
    <property type="project" value="TreeGrafter"/>
</dbReference>
<dbReference type="SUPFAM" id="SSF51556">
    <property type="entry name" value="Metallo-dependent hydrolases"/>
    <property type="match status" value="1"/>
</dbReference>
<evidence type="ECO:0000313" key="3">
    <source>
        <dbReference type="EMBL" id="CAB4757030.1"/>
    </source>
</evidence>
<dbReference type="EMBL" id="CAFABA010000061">
    <property type="protein sequence ID" value="CAB4831898.1"/>
    <property type="molecule type" value="Genomic_DNA"/>
</dbReference>
<dbReference type="PANTHER" id="PTHR21240">
    <property type="entry name" value="2-AMINO-3-CARBOXYLMUCONATE-6-SEMIALDEHYDE DECARBOXYLASE"/>
    <property type="match status" value="1"/>
</dbReference>
<evidence type="ECO:0000313" key="6">
    <source>
        <dbReference type="EMBL" id="CAB5003897.1"/>
    </source>
</evidence>
<gene>
    <name evidence="3" type="ORF">UFOPK2754_02169</name>
    <name evidence="4" type="ORF">UFOPK3139_01567</name>
    <name evidence="5" type="ORF">UFOPK3543_00384</name>
    <name evidence="6" type="ORF">UFOPK3967_01816</name>
</gene>
<evidence type="ECO:0000259" key="2">
    <source>
        <dbReference type="Pfam" id="PF04909"/>
    </source>
</evidence>
<accession>A0A6J7PEP7</accession>
<dbReference type="GO" id="GO:0016831">
    <property type="term" value="F:carboxy-lyase activity"/>
    <property type="evidence" value="ECO:0007669"/>
    <property type="project" value="InterPro"/>
</dbReference>
<sequence length="480" mass="53579">MTFAFVPSDEVTGIRNRLDHPVIDSDGHLLEFLPLVRDILVDLAGEDVATRFDRMVNGGRTIHQFEPGVARRSLGLSRTAFWGVPTKNTLDRATGILPELLYARLDELGIDYAMLYPTFGLTVTAYADDELRRSMARAFNTYYAEAYSGLRDRLEPVAAIPMFTPEEAVDELEYAVRHLGLKAVMLSGVIPRPMPGAEEHRGARWIDTLGHDSIYDYDPVWAKCDELGVAPTFHSSAQGWGTRMSTTNYVYNHIGSFATAGEAAARSLVFGGVPMRFPNLRFAFQEGGVAWACNLYSDILGHWAKRNRHAIGHYDPAALDLEALAGLFDQFASGRIKDRRERMTYGLNMLSEPETDLAVVDEFASSLIERPEDVLDIFTRQFHFGCEADDPMNAMAFDTSVNPHGARLRGVFASDIGHWDVPDFREVLPEAYELVEHGHYTEGDFADFVFGNPVSLWAGNKPDFFDGTVVESAVRKHLAR</sequence>
<evidence type="ECO:0000313" key="5">
    <source>
        <dbReference type="EMBL" id="CAB4892631.1"/>
    </source>
</evidence>
<protein>
    <submittedName>
        <fullName evidence="6">Unannotated protein</fullName>
    </submittedName>
</protein>
<dbReference type="EMBL" id="CAEZYR010000089">
    <property type="protein sequence ID" value="CAB4757030.1"/>
    <property type="molecule type" value="Genomic_DNA"/>
</dbReference>
<dbReference type="Gene3D" id="3.20.20.140">
    <property type="entry name" value="Metal-dependent hydrolases"/>
    <property type="match status" value="1"/>
</dbReference>
<name>A0A6J7PEP7_9ZZZZ</name>
<evidence type="ECO:0000256" key="1">
    <source>
        <dbReference type="ARBA" id="ARBA00023239"/>
    </source>
</evidence>
<dbReference type="InterPro" id="IPR006680">
    <property type="entry name" value="Amidohydro-rel"/>
</dbReference>
<dbReference type="InterPro" id="IPR032465">
    <property type="entry name" value="ACMSD"/>
</dbReference>
<dbReference type="AlphaFoldDB" id="A0A6J7PEP7"/>
<dbReference type="EMBL" id="CAFBOS010000115">
    <property type="protein sequence ID" value="CAB5003897.1"/>
    <property type="molecule type" value="Genomic_DNA"/>
</dbReference>
<dbReference type="Pfam" id="PF04909">
    <property type="entry name" value="Amidohydro_2"/>
    <property type="match status" value="1"/>
</dbReference>